<name>A0ABW7Z8F3_9ACTN</name>
<evidence type="ECO:0000313" key="2">
    <source>
        <dbReference type="Proteomes" id="UP001612741"/>
    </source>
</evidence>
<dbReference type="RefSeq" id="WP_397090206.1">
    <property type="nucleotide sequence ID" value="NZ_JBITGY010000015.1"/>
</dbReference>
<dbReference type="EMBL" id="JBITGY010000015">
    <property type="protein sequence ID" value="MFI6504462.1"/>
    <property type="molecule type" value="Genomic_DNA"/>
</dbReference>
<protein>
    <submittedName>
        <fullName evidence="1">Uncharacterized protein</fullName>
    </submittedName>
</protein>
<keyword evidence="2" id="KW-1185">Reference proteome</keyword>
<accession>A0ABW7Z8F3</accession>
<gene>
    <name evidence="1" type="ORF">ACIBG2_44255</name>
</gene>
<evidence type="ECO:0000313" key="1">
    <source>
        <dbReference type="EMBL" id="MFI6504462.1"/>
    </source>
</evidence>
<proteinExistence type="predicted"/>
<dbReference type="Proteomes" id="UP001612741">
    <property type="component" value="Unassembled WGS sequence"/>
</dbReference>
<sequence>MDSWVGVTYSITNRGCTPATAVLEPPGADGVVLASAVEGSVAHPRVLVSPQQTAEVQAEFSTSGGAGSDESIVCRVRTEEFGDVVDCPPLLAHLPGAVVLPADPFDPPA</sequence>
<comment type="caution">
    <text evidence="1">The sequence shown here is derived from an EMBL/GenBank/DDBJ whole genome shotgun (WGS) entry which is preliminary data.</text>
</comment>
<reference evidence="1 2" key="1">
    <citation type="submission" date="2024-10" db="EMBL/GenBank/DDBJ databases">
        <title>The Natural Products Discovery Center: Release of the First 8490 Sequenced Strains for Exploring Actinobacteria Biosynthetic Diversity.</title>
        <authorList>
            <person name="Kalkreuter E."/>
            <person name="Kautsar S.A."/>
            <person name="Yang D."/>
            <person name="Bader C.D."/>
            <person name="Teijaro C.N."/>
            <person name="Fluegel L."/>
            <person name="Davis C.M."/>
            <person name="Simpson J.R."/>
            <person name="Lauterbach L."/>
            <person name="Steele A.D."/>
            <person name="Gui C."/>
            <person name="Meng S."/>
            <person name="Li G."/>
            <person name="Viehrig K."/>
            <person name="Ye F."/>
            <person name="Su P."/>
            <person name="Kiefer A.F."/>
            <person name="Nichols A."/>
            <person name="Cepeda A.J."/>
            <person name="Yan W."/>
            <person name="Fan B."/>
            <person name="Jiang Y."/>
            <person name="Adhikari A."/>
            <person name="Zheng C.-J."/>
            <person name="Schuster L."/>
            <person name="Cowan T.M."/>
            <person name="Smanski M.J."/>
            <person name="Chevrette M.G."/>
            <person name="De Carvalho L.P.S."/>
            <person name="Shen B."/>
        </authorList>
    </citation>
    <scope>NUCLEOTIDE SEQUENCE [LARGE SCALE GENOMIC DNA]</scope>
    <source>
        <strain evidence="1 2">NPDC050545</strain>
    </source>
</reference>
<organism evidence="1 2">
    <name type="scientific">Nonomuraea typhae</name>
    <dbReference type="NCBI Taxonomy" id="2603600"/>
    <lineage>
        <taxon>Bacteria</taxon>
        <taxon>Bacillati</taxon>
        <taxon>Actinomycetota</taxon>
        <taxon>Actinomycetes</taxon>
        <taxon>Streptosporangiales</taxon>
        <taxon>Streptosporangiaceae</taxon>
        <taxon>Nonomuraea</taxon>
    </lineage>
</organism>